<dbReference type="EMBL" id="CP032683">
    <property type="protein sequence ID" value="AYK14188.1"/>
    <property type="molecule type" value="Genomic_DNA"/>
</dbReference>
<dbReference type="Proteomes" id="UP000053087">
    <property type="component" value="Chromosome"/>
</dbReference>
<sequence length="83" mass="9964">MEFPQTSLLGIVMSWLSGVRILAFDGGKTQRSFCSNRNDFNDVAELCYKEWNFKEYTYKVKFKIILVNFEVNIKCIYFFYKYL</sequence>
<gene>
    <name evidence="1" type="ORF">AOB57_002360</name>
</gene>
<evidence type="ECO:0000313" key="2">
    <source>
        <dbReference type="Proteomes" id="UP000053087"/>
    </source>
</evidence>
<evidence type="ECO:0000313" key="1">
    <source>
        <dbReference type="EMBL" id="AYK14188.1"/>
    </source>
</evidence>
<accession>A0A660HPJ5</accession>
<protein>
    <submittedName>
        <fullName evidence="1">Uncharacterized protein</fullName>
    </submittedName>
</protein>
<dbReference type="KEGG" id="mfz:AOB57_002360"/>
<proteinExistence type="predicted"/>
<reference evidence="1 2" key="1">
    <citation type="journal article" date="2016" name="Int. J. Syst. Evol. Microbiol.">
        <title>Methanosarcina flavescens sp. nov., a methanogenic archaeon isolated from a full-scale anaerobic digester.</title>
        <authorList>
            <person name="Kern T."/>
            <person name="Fischer M.A."/>
            <person name="Deppenmeier U."/>
            <person name="Schmitz R.A."/>
            <person name="Rother M."/>
        </authorList>
    </citation>
    <scope>NUCLEOTIDE SEQUENCE [LARGE SCALE GENOMIC DNA]</scope>
    <source>
        <strain evidence="1 2">E03.2</strain>
    </source>
</reference>
<dbReference type="AlphaFoldDB" id="A0A660HPJ5"/>
<keyword evidence="2" id="KW-1185">Reference proteome</keyword>
<organism evidence="1 2">
    <name type="scientific">Methanosarcina flavescens</name>
    <dbReference type="NCBI Taxonomy" id="1715806"/>
    <lineage>
        <taxon>Archaea</taxon>
        <taxon>Methanobacteriati</taxon>
        <taxon>Methanobacteriota</taxon>
        <taxon>Stenosarchaea group</taxon>
        <taxon>Methanomicrobia</taxon>
        <taxon>Methanosarcinales</taxon>
        <taxon>Methanosarcinaceae</taxon>
        <taxon>Methanosarcina</taxon>
    </lineage>
</organism>
<name>A0A660HPJ5_9EURY</name>